<keyword evidence="1" id="KW-1133">Transmembrane helix</keyword>
<organism evidence="3 4">
    <name type="scientific">Pseudoalteromonas distincta</name>
    <dbReference type="NCBI Taxonomy" id="77608"/>
    <lineage>
        <taxon>Bacteria</taxon>
        <taxon>Pseudomonadati</taxon>
        <taxon>Pseudomonadota</taxon>
        <taxon>Gammaproteobacteria</taxon>
        <taxon>Alteromonadales</taxon>
        <taxon>Pseudoalteromonadaceae</taxon>
        <taxon>Pseudoalteromonas</taxon>
    </lineage>
</organism>
<dbReference type="Proteomes" id="UP000310065">
    <property type="component" value="Chromosome L1"/>
</dbReference>
<dbReference type="Proteomes" id="UP001242314">
    <property type="component" value="Unassembled WGS sequence"/>
</dbReference>
<reference evidence="3 4" key="1">
    <citation type="submission" date="2019-05" db="EMBL/GenBank/DDBJ databases">
        <title>Complete genome sequence of Pseudoalteromonas sp. 16-SW-7(T) isolated from the Okhotsk Sea, Russia.</title>
        <authorList>
            <person name="Nguyen T.H."/>
            <person name="Nedashkovskaya O.I."/>
            <person name="Kim S.-G."/>
        </authorList>
    </citation>
    <scope>NUCLEOTIDE SEQUENCE [LARGE SCALE GENOMIC DNA]</scope>
    <source>
        <strain evidence="3 4">16-SW-7</strain>
    </source>
</reference>
<dbReference type="GeneID" id="88775509"/>
<feature type="transmembrane region" description="Helical" evidence="1">
    <location>
        <begin position="16"/>
        <end position="35"/>
    </location>
</feature>
<gene>
    <name evidence="3" type="ORF">FFU37_07595</name>
    <name evidence="2" type="ORF">QDH73_17220</name>
</gene>
<dbReference type="RefSeq" id="WP_039489617.1">
    <property type="nucleotide sequence ID" value="NZ_CP040558.1"/>
</dbReference>
<evidence type="ECO:0000256" key="1">
    <source>
        <dbReference type="SAM" id="Phobius"/>
    </source>
</evidence>
<accession>A0A4P9J0H2</accession>
<evidence type="ECO:0000313" key="3">
    <source>
        <dbReference type="EMBL" id="QCU74340.1"/>
    </source>
</evidence>
<name>A0A4P9J0H2_9GAMM</name>
<dbReference type="KEGG" id="pdv:FFU37_07595"/>
<keyword evidence="1" id="KW-0812">Transmembrane</keyword>
<feature type="transmembrane region" description="Helical" evidence="1">
    <location>
        <begin position="41"/>
        <end position="63"/>
    </location>
</feature>
<dbReference type="EMBL" id="JASGWX010000017">
    <property type="protein sequence ID" value="MDP4485751.1"/>
    <property type="molecule type" value="Genomic_DNA"/>
</dbReference>
<proteinExistence type="predicted"/>
<reference evidence="2 5" key="2">
    <citation type="submission" date="2023-04" db="EMBL/GenBank/DDBJ databases">
        <title>Novel Pseudoalteromonas species isolated from Pacific coral.</title>
        <authorList>
            <person name="Videau P."/>
            <person name="Shlafstein M.D."/>
            <person name="Oline D.K."/>
            <person name="Strangman W.K."/>
            <person name="Hahnke R.L."/>
            <person name="Saw J.H."/>
            <person name="Ushijima B."/>
        </authorList>
    </citation>
    <scope>NUCLEOTIDE SEQUENCE [LARGE SCALE GENOMIC DNA]</scope>
    <source>
        <strain evidence="2 5">LMG 14908</strain>
    </source>
</reference>
<keyword evidence="1" id="KW-0472">Membrane</keyword>
<evidence type="ECO:0000313" key="5">
    <source>
        <dbReference type="Proteomes" id="UP001242314"/>
    </source>
</evidence>
<evidence type="ECO:0000313" key="2">
    <source>
        <dbReference type="EMBL" id="MDP4485751.1"/>
    </source>
</evidence>
<protein>
    <submittedName>
        <fullName evidence="3">Uncharacterized protein</fullName>
    </submittedName>
</protein>
<dbReference type="EMBL" id="CP040558">
    <property type="protein sequence ID" value="QCU74340.1"/>
    <property type="molecule type" value="Genomic_DNA"/>
</dbReference>
<keyword evidence="5" id="KW-1185">Reference proteome</keyword>
<evidence type="ECO:0000313" key="4">
    <source>
        <dbReference type="Proteomes" id="UP000310065"/>
    </source>
</evidence>
<sequence length="72" mass="8048">MKLFRIKTASYITKKNISSTFMLFIASVIPVTFVIQRELFIGSMLMIIVVGVYLSLLTGKGLFKSKNKSAGR</sequence>
<dbReference type="AlphaFoldDB" id="A0A4P9J0H2"/>